<organism evidence="3 4">
    <name type="scientific">Tessaracoccus oleiagri</name>
    <dbReference type="NCBI Taxonomy" id="686624"/>
    <lineage>
        <taxon>Bacteria</taxon>
        <taxon>Bacillati</taxon>
        <taxon>Actinomycetota</taxon>
        <taxon>Actinomycetes</taxon>
        <taxon>Propionibacteriales</taxon>
        <taxon>Propionibacteriaceae</taxon>
        <taxon>Tessaracoccus</taxon>
    </lineage>
</organism>
<dbReference type="OrthoDB" id="9809370at2"/>
<dbReference type="AlphaFoldDB" id="A0A1G9N179"/>
<name>A0A1G9N179_9ACTN</name>
<dbReference type="PANTHER" id="PTHR33449">
    <property type="entry name" value="NUCLEOID-ASSOCIATED PROTEIN YBAB"/>
    <property type="match status" value="1"/>
</dbReference>
<evidence type="ECO:0000313" key="4">
    <source>
        <dbReference type="Proteomes" id="UP000199475"/>
    </source>
</evidence>
<dbReference type="GO" id="GO:0043590">
    <property type="term" value="C:bacterial nucleoid"/>
    <property type="evidence" value="ECO:0007669"/>
    <property type="project" value="UniProtKB-UniRule"/>
</dbReference>
<comment type="similarity">
    <text evidence="2">Belongs to the YbaB/EbfC family.</text>
</comment>
<dbReference type="RefSeq" id="WP_093253628.1">
    <property type="nucleotide sequence ID" value="NZ_FNGP01000006.1"/>
</dbReference>
<dbReference type="GO" id="GO:0005829">
    <property type="term" value="C:cytosol"/>
    <property type="evidence" value="ECO:0007669"/>
    <property type="project" value="TreeGrafter"/>
</dbReference>
<dbReference type="SUPFAM" id="SSF82607">
    <property type="entry name" value="YbaB-like"/>
    <property type="match status" value="1"/>
</dbReference>
<comment type="subunit">
    <text evidence="2">Homodimer.</text>
</comment>
<dbReference type="Pfam" id="PF02575">
    <property type="entry name" value="YbaB_DNA_bd"/>
    <property type="match status" value="1"/>
</dbReference>
<dbReference type="Gene3D" id="3.30.1310.10">
    <property type="entry name" value="Nucleoid-associated protein YbaB-like domain"/>
    <property type="match status" value="1"/>
</dbReference>
<dbReference type="PANTHER" id="PTHR33449:SF1">
    <property type="entry name" value="NUCLEOID-ASSOCIATED PROTEIN YBAB"/>
    <property type="match status" value="1"/>
</dbReference>
<dbReference type="Proteomes" id="UP000199475">
    <property type="component" value="Unassembled WGS sequence"/>
</dbReference>
<sequence>MFGEGFDMNALMQQAQKLQEDMAKAQEEMASRTFTSTAGGDLVSVTLNGQGNLESVTIKPEAAEDVETLQDLIVAAFRSAKADADQALVESMPQVPGLGM</sequence>
<dbReference type="NCBIfam" id="TIGR00103">
    <property type="entry name" value="DNA_YbaB_EbfC"/>
    <property type="match status" value="1"/>
</dbReference>
<comment type="subcellular location">
    <subcellularLocation>
        <location evidence="2">Cytoplasm</location>
        <location evidence="2">Nucleoid</location>
    </subcellularLocation>
</comment>
<proteinExistence type="inferred from homology"/>
<dbReference type="PIRSF" id="PIRSF004555">
    <property type="entry name" value="UCP004555"/>
    <property type="match status" value="1"/>
</dbReference>
<keyword evidence="4" id="KW-1185">Reference proteome</keyword>
<reference evidence="3 4" key="1">
    <citation type="submission" date="2016-10" db="EMBL/GenBank/DDBJ databases">
        <authorList>
            <person name="de Groot N.N."/>
        </authorList>
    </citation>
    <scope>NUCLEOTIDE SEQUENCE [LARGE SCALE GENOMIC DNA]</scope>
    <source>
        <strain evidence="3 4">CGMCC 1.9159</strain>
    </source>
</reference>
<dbReference type="GO" id="GO:0003677">
    <property type="term" value="F:DNA binding"/>
    <property type="evidence" value="ECO:0007669"/>
    <property type="project" value="UniProtKB-UniRule"/>
</dbReference>
<evidence type="ECO:0000256" key="1">
    <source>
        <dbReference type="ARBA" id="ARBA00023125"/>
    </source>
</evidence>
<evidence type="ECO:0000256" key="2">
    <source>
        <dbReference type="HAMAP-Rule" id="MF_00274"/>
    </source>
</evidence>
<protein>
    <recommendedName>
        <fullName evidence="2">Nucleoid-associated protein SAMN04488242_2872</fullName>
    </recommendedName>
</protein>
<accession>A0A1G9N179</accession>
<dbReference type="STRING" id="686624.SAMN04488242_2872"/>
<dbReference type="HAMAP" id="MF_00274">
    <property type="entry name" value="DNA_YbaB_EbfC"/>
    <property type="match status" value="1"/>
</dbReference>
<keyword evidence="2" id="KW-0963">Cytoplasm</keyword>
<gene>
    <name evidence="3" type="ORF">SAMN04488242_2872</name>
</gene>
<evidence type="ECO:0000313" key="3">
    <source>
        <dbReference type="EMBL" id="SDL80124.1"/>
    </source>
</evidence>
<dbReference type="InterPro" id="IPR004401">
    <property type="entry name" value="YbaB/EbfC"/>
</dbReference>
<dbReference type="EMBL" id="FNGP01000006">
    <property type="protein sequence ID" value="SDL80124.1"/>
    <property type="molecule type" value="Genomic_DNA"/>
</dbReference>
<dbReference type="InterPro" id="IPR036894">
    <property type="entry name" value="YbaB-like_sf"/>
</dbReference>
<comment type="function">
    <text evidence="2">Binds to DNA and alters its conformation. May be involved in regulation of gene expression, nucleoid organization and DNA protection.</text>
</comment>
<keyword evidence="1 2" id="KW-0238">DNA-binding</keyword>